<protein>
    <submittedName>
        <fullName evidence="2">Putative integral membrane protein</fullName>
    </submittedName>
</protein>
<organism evidence="2 3">
    <name type="scientific">Fimbriiglobus ruber</name>
    <dbReference type="NCBI Taxonomy" id="1908690"/>
    <lineage>
        <taxon>Bacteria</taxon>
        <taxon>Pseudomonadati</taxon>
        <taxon>Planctomycetota</taxon>
        <taxon>Planctomycetia</taxon>
        <taxon>Gemmatales</taxon>
        <taxon>Gemmataceae</taxon>
        <taxon>Fimbriiglobus</taxon>
    </lineage>
</organism>
<gene>
    <name evidence="2" type="ORF">FRUB_01701</name>
</gene>
<dbReference type="GO" id="GO:0140359">
    <property type="term" value="F:ABC-type transporter activity"/>
    <property type="evidence" value="ECO:0007669"/>
    <property type="project" value="InterPro"/>
</dbReference>
<dbReference type="PANTHER" id="PTHR43471">
    <property type="entry name" value="ABC TRANSPORTER PERMEASE"/>
    <property type="match status" value="1"/>
</dbReference>
<evidence type="ECO:0000313" key="2">
    <source>
        <dbReference type="EMBL" id="OWK45370.1"/>
    </source>
</evidence>
<proteinExistence type="predicted"/>
<evidence type="ECO:0000313" key="3">
    <source>
        <dbReference type="Proteomes" id="UP000214646"/>
    </source>
</evidence>
<dbReference type="Pfam" id="PF12679">
    <property type="entry name" value="ABC2_membrane_2"/>
    <property type="match status" value="1"/>
</dbReference>
<keyword evidence="1" id="KW-0812">Transmembrane</keyword>
<keyword evidence="1" id="KW-0472">Membrane</keyword>
<evidence type="ECO:0000256" key="1">
    <source>
        <dbReference type="SAM" id="Phobius"/>
    </source>
</evidence>
<feature type="transmembrane region" description="Helical" evidence="1">
    <location>
        <begin position="127"/>
        <end position="150"/>
    </location>
</feature>
<sequence>MPATAVAPPPPARPSPVSAFLVLIAFSFRRQWRIRQMGWVALGLLAVLAGTVAVMTYGPTGWGLLNRYSWRYQTTMKDFPQQLDQVQALPLPSDATGMQLLATAPFRAILVDPIFLNDWAFLSFSRWVVFTMHLGFLMPLFTLAFASAAIGSEREGRTLIWLLTRPLPRWAVYLAKFLGVLPWSVVASCGGFVVLCLAGGPYGARALVTYWPAILAGTIAFSALFHLVGTLFRRPAVVGLVYVFFFEMLVANLPGSLKQLSLNYYTRSLLYNEATGAVVAVAPDSLDVYAPAGPVTSWATLLGAAVVFTVVGMYLFGRQEPKDET</sequence>
<dbReference type="OrthoDB" id="266039at2"/>
<feature type="transmembrane region" description="Helical" evidence="1">
    <location>
        <begin position="210"/>
        <end position="229"/>
    </location>
</feature>
<feature type="transmembrane region" description="Helical" evidence="1">
    <location>
        <begin position="236"/>
        <end position="255"/>
    </location>
</feature>
<dbReference type="Proteomes" id="UP000214646">
    <property type="component" value="Unassembled WGS sequence"/>
</dbReference>
<dbReference type="RefSeq" id="WP_088253108.1">
    <property type="nucleotide sequence ID" value="NZ_NIDE01000002.1"/>
</dbReference>
<feature type="transmembrane region" description="Helical" evidence="1">
    <location>
        <begin position="40"/>
        <end position="58"/>
    </location>
</feature>
<keyword evidence="3" id="KW-1185">Reference proteome</keyword>
<dbReference type="AlphaFoldDB" id="A0A225DV19"/>
<comment type="caution">
    <text evidence="2">The sequence shown here is derived from an EMBL/GenBank/DDBJ whole genome shotgun (WGS) entry which is preliminary data.</text>
</comment>
<reference evidence="3" key="1">
    <citation type="submission" date="2017-06" db="EMBL/GenBank/DDBJ databases">
        <title>Genome analysis of Fimbriiglobus ruber SP5, the first member of the order Planctomycetales with confirmed chitinolytic capability.</title>
        <authorList>
            <person name="Ravin N.V."/>
            <person name="Rakitin A.L."/>
            <person name="Ivanova A.A."/>
            <person name="Beletsky A.V."/>
            <person name="Kulichevskaya I.S."/>
            <person name="Mardanov A.V."/>
            <person name="Dedysh S.N."/>
        </authorList>
    </citation>
    <scope>NUCLEOTIDE SEQUENCE [LARGE SCALE GENOMIC DNA]</scope>
    <source>
        <strain evidence="3">SP5</strain>
    </source>
</reference>
<dbReference type="GO" id="GO:0005886">
    <property type="term" value="C:plasma membrane"/>
    <property type="evidence" value="ECO:0007669"/>
    <property type="project" value="UniProtKB-SubCell"/>
</dbReference>
<feature type="transmembrane region" description="Helical" evidence="1">
    <location>
        <begin position="171"/>
        <end position="204"/>
    </location>
</feature>
<name>A0A225DV19_9BACT</name>
<feature type="transmembrane region" description="Helical" evidence="1">
    <location>
        <begin position="295"/>
        <end position="316"/>
    </location>
</feature>
<dbReference type="EMBL" id="NIDE01000002">
    <property type="protein sequence ID" value="OWK45370.1"/>
    <property type="molecule type" value="Genomic_DNA"/>
</dbReference>
<dbReference type="PANTHER" id="PTHR43471:SF12">
    <property type="entry name" value="HYPOTHETICAL MEMBRANE PROTEIN, CONSERVED"/>
    <property type="match status" value="1"/>
</dbReference>
<accession>A0A225DV19</accession>
<keyword evidence="1" id="KW-1133">Transmembrane helix</keyword>